<proteinExistence type="inferred from homology"/>
<comment type="cofactor">
    <cofactor evidence="1">
        <name>Ca(2+)</name>
        <dbReference type="ChEBI" id="CHEBI:29108"/>
    </cofactor>
</comment>
<dbReference type="AlphaFoldDB" id="A0A975K256"/>
<protein>
    <submittedName>
        <fullName evidence="9">Sulfatase-like hydrolase/transferase</fullName>
    </submittedName>
</protein>
<feature type="compositionally biased region" description="Pro residues" evidence="7">
    <location>
        <begin position="427"/>
        <end position="437"/>
    </location>
</feature>
<accession>A0A975K256</accession>
<dbReference type="SUPFAM" id="SSF53649">
    <property type="entry name" value="Alkaline phosphatase-like"/>
    <property type="match status" value="1"/>
</dbReference>
<dbReference type="InterPro" id="IPR017850">
    <property type="entry name" value="Alkaline_phosphatase_core_sf"/>
</dbReference>
<gene>
    <name evidence="9" type="ORF">F6B93_21815</name>
</gene>
<evidence type="ECO:0000256" key="4">
    <source>
        <dbReference type="ARBA" id="ARBA00022729"/>
    </source>
</evidence>
<dbReference type="CDD" id="cd16142">
    <property type="entry name" value="ARS_like"/>
    <property type="match status" value="1"/>
</dbReference>
<dbReference type="GO" id="GO:0004065">
    <property type="term" value="F:arylsulfatase activity"/>
    <property type="evidence" value="ECO:0007669"/>
    <property type="project" value="TreeGrafter"/>
</dbReference>
<evidence type="ECO:0000256" key="7">
    <source>
        <dbReference type="SAM" id="MobiDB-lite"/>
    </source>
</evidence>
<evidence type="ECO:0000256" key="5">
    <source>
        <dbReference type="ARBA" id="ARBA00022801"/>
    </source>
</evidence>
<comment type="similarity">
    <text evidence="2">Belongs to the sulfatase family.</text>
</comment>
<dbReference type="PANTHER" id="PTHR42693:SF42">
    <property type="entry name" value="ARYLSULFATASE G"/>
    <property type="match status" value="1"/>
</dbReference>
<dbReference type="EMBL" id="CP046600">
    <property type="protein sequence ID" value="QUR70007.1"/>
    <property type="molecule type" value="Genomic_DNA"/>
</dbReference>
<dbReference type="Gene3D" id="3.40.720.10">
    <property type="entry name" value="Alkaline Phosphatase, subunit A"/>
    <property type="match status" value="1"/>
</dbReference>
<sequence>MDNLGYGELGCYGGGEIRGAATPRLDELAAQGLRLTNFNVEAQCTPSRAALMTGRHAIRTGNATVPIDSPVYGLVQWEYTMAEMFADIGYRTALFGKWHLGHTEGRFPTDQGFDEWYGIPNSSDESFWPDSSVFREGVTPFVRPEHVMAGVKGQQPENVKIYNLEARRMIDREITDKTIEFIDRQVAADTPFFVYVPYTMVHAPMLLDPEFDGASGNGQWGDILTQVDTYTGRILDKLDELGIADDTIVIFTSDNGPEGKAPYEGFGGPWRGPYFTALEGSLRVPFIMRWRDRIPAGRVSNEIVHQVDLITTLASMLGGEMPTDRVIDGVDHADFFEGRTSSSAREGFVVYVGAEIYGIKWRNWKAMYKELDAGRSAVKTFATPVLYNLHEDPREERPERHLVEAAWVRFPAFEVLKEHLASFAHEPPVPKGAPDPYVPANARPK</sequence>
<evidence type="ECO:0000256" key="1">
    <source>
        <dbReference type="ARBA" id="ARBA00001913"/>
    </source>
</evidence>
<dbReference type="Pfam" id="PF00884">
    <property type="entry name" value="Sulfatase"/>
    <property type="match status" value="1"/>
</dbReference>
<evidence type="ECO:0000256" key="3">
    <source>
        <dbReference type="ARBA" id="ARBA00022723"/>
    </source>
</evidence>
<evidence type="ECO:0000313" key="10">
    <source>
        <dbReference type="Proteomes" id="UP000682202"/>
    </source>
</evidence>
<dbReference type="Gene3D" id="3.30.1120.10">
    <property type="match status" value="1"/>
</dbReference>
<dbReference type="PANTHER" id="PTHR42693">
    <property type="entry name" value="ARYLSULFATASE FAMILY MEMBER"/>
    <property type="match status" value="1"/>
</dbReference>
<dbReference type="KEGG" id="mspg:F6B93_21815"/>
<reference evidence="9" key="1">
    <citation type="submission" date="2019-12" db="EMBL/GenBank/DDBJ databases">
        <title>Mycobacterium spongiae sp. nov.</title>
        <authorList>
            <person name="Stinear T."/>
        </authorList>
    </citation>
    <scope>NUCLEOTIDE SEQUENCE</scope>
    <source>
        <strain evidence="9">FSD4b-SM</strain>
    </source>
</reference>
<keyword evidence="10" id="KW-1185">Reference proteome</keyword>
<evidence type="ECO:0000313" key="9">
    <source>
        <dbReference type="EMBL" id="QUR70007.1"/>
    </source>
</evidence>
<keyword evidence="6" id="KW-0106">Calcium</keyword>
<dbReference type="InterPro" id="IPR000917">
    <property type="entry name" value="Sulfatase_N"/>
</dbReference>
<evidence type="ECO:0000256" key="2">
    <source>
        <dbReference type="ARBA" id="ARBA00008779"/>
    </source>
</evidence>
<evidence type="ECO:0000256" key="6">
    <source>
        <dbReference type="ARBA" id="ARBA00022837"/>
    </source>
</evidence>
<organism evidence="9 10">
    <name type="scientific">Mycobacterium spongiae</name>
    <dbReference type="NCBI Taxonomy" id="886343"/>
    <lineage>
        <taxon>Bacteria</taxon>
        <taxon>Bacillati</taxon>
        <taxon>Actinomycetota</taxon>
        <taxon>Actinomycetes</taxon>
        <taxon>Mycobacteriales</taxon>
        <taxon>Mycobacteriaceae</taxon>
        <taxon>Mycobacterium</taxon>
    </lineage>
</organism>
<feature type="region of interest" description="Disordered" evidence="7">
    <location>
        <begin position="425"/>
        <end position="445"/>
    </location>
</feature>
<dbReference type="GO" id="GO:0046872">
    <property type="term" value="F:metal ion binding"/>
    <property type="evidence" value="ECO:0007669"/>
    <property type="project" value="UniProtKB-KW"/>
</dbReference>
<feature type="domain" description="Sulfatase N-terminal" evidence="8">
    <location>
        <begin position="1"/>
        <end position="318"/>
    </location>
</feature>
<keyword evidence="4" id="KW-0732">Signal</keyword>
<evidence type="ECO:0000259" key="8">
    <source>
        <dbReference type="Pfam" id="PF00884"/>
    </source>
</evidence>
<keyword evidence="5 9" id="KW-0378">Hydrolase</keyword>
<dbReference type="InterPro" id="IPR050738">
    <property type="entry name" value="Sulfatase"/>
</dbReference>
<dbReference type="Proteomes" id="UP000682202">
    <property type="component" value="Chromosome"/>
</dbReference>
<keyword evidence="3" id="KW-0479">Metal-binding</keyword>
<name>A0A975K256_9MYCO</name>